<keyword evidence="2" id="KW-1185">Reference proteome</keyword>
<comment type="caution">
    <text evidence="1">The sequence shown here is derived from an EMBL/GenBank/DDBJ whole genome shotgun (WGS) entry which is preliminary data.</text>
</comment>
<evidence type="ECO:0000313" key="2">
    <source>
        <dbReference type="Proteomes" id="UP000308836"/>
    </source>
</evidence>
<gene>
    <name evidence="1" type="ORF">E5336_07970</name>
</gene>
<sequence length="319" mass="36908">MYKTRCRKPFDSFLTDSQLDEKSLFRGFSFFVDSPVGGGTTMRMLKRKRCLMISIGKFSKTCHVSVKTLRLYDQLGLLKPVYIDENTGYRYYEPDQLDTMIAIQRYKRFGFTLDEIKTMLDRPAKENVDTLLVKQAALLVQKRELEMALRDLHILIERLERKEEMPQNTFENYTIDELEQKPLPVYGLRKTMGIGDFGTAYSEIFEKLYQNGVKDFGLTGSRYFDQEFDEGASDIEVFVEVDPALANDTIEGGTMIHTTHKGPYSGLPEAYAAIVKWMEENGYEQAGAPYELYTKCGVNRYPLDQWETDIYFPARKKGE</sequence>
<name>A0AC61R6F0_9FIRM</name>
<dbReference type="EMBL" id="SRYG01000015">
    <property type="protein sequence ID" value="TGY65620.1"/>
    <property type="molecule type" value="Genomic_DNA"/>
</dbReference>
<accession>A0AC61R6F0</accession>
<organism evidence="1 2">
    <name type="scientific">Dubosiella muris</name>
    <dbReference type="NCBI Taxonomy" id="3038133"/>
    <lineage>
        <taxon>Bacteria</taxon>
        <taxon>Bacillati</taxon>
        <taxon>Bacillota</taxon>
        <taxon>Erysipelotrichia</taxon>
        <taxon>Erysipelotrichales</taxon>
        <taxon>Erysipelotrichaceae</taxon>
        <taxon>Dubosiella</taxon>
    </lineage>
</organism>
<protein>
    <submittedName>
        <fullName evidence="1">MerR family transcriptional regulator</fullName>
    </submittedName>
</protein>
<reference evidence="1" key="1">
    <citation type="submission" date="2019-04" db="EMBL/GenBank/DDBJ databases">
        <title>Microbes associate with the intestines of laboratory mice.</title>
        <authorList>
            <person name="Navarre W."/>
            <person name="Wong E."/>
            <person name="Huang K."/>
            <person name="Tropini C."/>
            <person name="Ng K."/>
            <person name="Yu B."/>
        </authorList>
    </citation>
    <scope>NUCLEOTIDE SEQUENCE</scope>
    <source>
        <strain evidence="1">NM09_H32</strain>
    </source>
</reference>
<dbReference type="Proteomes" id="UP000308836">
    <property type="component" value="Unassembled WGS sequence"/>
</dbReference>
<evidence type="ECO:0000313" key="1">
    <source>
        <dbReference type="EMBL" id="TGY65620.1"/>
    </source>
</evidence>
<proteinExistence type="predicted"/>